<feature type="domain" description="Exonuclease" evidence="3">
    <location>
        <begin position="41"/>
        <end position="206"/>
    </location>
</feature>
<dbReference type="NCBIfam" id="NF006615">
    <property type="entry name" value="PRK09182.1"/>
    <property type="match status" value="1"/>
</dbReference>
<dbReference type="PANTHER" id="PTHR30231">
    <property type="entry name" value="DNA POLYMERASE III SUBUNIT EPSILON"/>
    <property type="match status" value="1"/>
</dbReference>
<dbReference type="CDD" id="cd06127">
    <property type="entry name" value="DEDDh"/>
    <property type="match status" value="1"/>
</dbReference>
<dbReference type="Pfam" id="PF00929">
    <property type="entry name" value="RNase_T"/>
    <property type="match status" value="1"/>
</dbReference>
<dbReference type="GO" id="GO:0005829">
    <property type="term" value="C:cytosol"/>
    <property type="evidence" value="ECO:0007669"/>
    <property type="project" value="TreeGrafter"/>
</dbReference>
<dbReference type="InterPro" id="IPR013520">
    <property type="entry name" value="Ribonucl_H"/>
</dbReference>
<keyword evidence="5" id="KW-1185">Reference proteome</keyword>
<dbReference type="Gene3D" id="3.30.420.10">
    <property type="entry name" value="Ribonuclease H-like superfamily/Ribonuclease H"/>
    <property type="match status" value="1"/>
</dbReference>
<dbReference type="GO" id="GO:0008408">
    <property type="term" value="F:3'-5' exonuclease activity"/>
    <property type="evidence" value="ECO:0007669"/>
    <property type="project" value="TreeGrafter"/>
</dbReference>
<dbReference type="Proteomes" id="UP000198615">
    <property type="component" value="Unassembled WGS sequence"/>
</dbReference>
<dbReference type="FunFam" id="3.30.420.10:FF:000045">
    <property type="entry name" value="3'-5' exonuclease DinG"/>
    <property type="match status" value="1"/>
</dbReference>
<evidence type="ECO:0000256" key="1">
    <source>
        <dbReference type="ARBA" id="ARBA00025483"/>
    </source>
</evidence>
<sequence>MIHPTDYESLAAALEPSPDYRVLRRRVSRDQFAEPEGETKTGIILDTETTGLDPRTDAVIELAMLSFEYDARDQVCRVLNRFQSFNDPGRSIPADVTRLTGITDEMVAGHTIDLEAVERLVDPAVIVIAHNSAFDRRFAERFHPVFANKGWGCSLAEVPWADAGIGSAKLDYLAMCFGMFHTGHRAIADCEMLLEILARPFPGTETPILRMLLQTARKATSRIWALDSPFDLKDLLKARGYRWNDGSDGNPKAWYRDVPEIDLEAEKTYLQTEIYSGSFEPNVVRVTAMTRFSDRIGEVDRSDAAAA</sequence>
<dbReference type="AlphaFoldDB" id="A0A8G2BN40"/>
<dbReference type="OrthoDB" id="7427781at2"/>
<evidence type="ECO:0000259" key="3">
    <source>
        <dbReference type="SMART" id="SM00479"/>
    </source>
</evidence>
<proteinExistence type="predicted"/>
<comment type="function">
    <text evidence="1">DNA polymerase III is a complex, multichain enzyme responsible for most of the replicative synthesis in bacteria. The epsilon subunit contain the editing function and is a proofreading 3'-5' exonuclease.</text>
</comment>
<reference evidence="4 5" key="1">
    <citation type="submission" date="2016-10" db="EMBL/GenBank/DDBJ databases">
        <authorList>
            <person name="Varghese N."/>
            <person name="Submissions S."/>
        </authorList>
    </citation>
    <scope>NUCLEOTIDE SEQUENCE [LARGE SCALE GENOMIC DNA]</scope>
    <source>
        <strain evidence="4 5">DSM 18839</strain>
    </source>
</reference>
<evidence type="ECO:0000256" key="2">
    <source>
        <dbReference type="ARBA" id="ARBA00026073"/>
    </source>
</evidence>
<name>A0A8G2BN40_9PROT</name>
<dbReference type="SUPFAM" id="SSF53098">
    <property type="entry name" value="Ribonuclease H-like"/>
    <property type="match status" value="1"/>
</dbReference>
<dbReference type="SMART" id="SM00479">
    <property type="entry name" value="EXOIII"/>
    <property type="match status" value="1"/>
</dbReference>
<protein>
    <submittedName>
        <fullName evidence="4">DNA polymerase-3 subunit epsilon</fullName>
    </submittedName>
</protein>
<dbReference type="EMBL" id="FNBW01000026">
    <property type="protein sequence ID" value="SDG58129.1"/>
    <property type="molecule type" value="Genomic_DNA"/>
</dbReference>
<evidence type="ECO:0000313" key="4">
    <source>
        <dbReference type="EMBL" id="SDG58129.1"/>
    </source>
</evidence>
<dbReference type="GO" id="GO:0045004">
    <property type="term" value="P:DNA replication proofreading"/>
    <property type="evidence" value="ECO:0007669"/>
    <property type="project" value="TreeGrafter"/>
</dbReference>
<evidence type="ECO:0000313" key="5">
    <source>
        <dbReference type="Proteomes" id="UP000198615"/>
    </source>
</evidence>
<gene>
    <name evidence="4" type="ORF">SAMN05660686_04925</name>
</gene>
<organism evidence="4 5">
    <name type="scientific">Thalassobaculum litoreum DSM 18839</name>
    <dbReference type="NCBI Taxonomy" id="1123362"/>
    <lineage>
        <taxon>Bacteria</taxon>
        <taxon>Pseudomonadati</taxon>
        <taxon>Pseudomonadota</taxon>
        <taxon>Alphaproteobacteria</taxon>
        <taxon>Rhodospirillales</taxon>
        <taxon>Thalassobaculaceae</taxon>
        <taxon>Thalassobaculum</taxon>
    </lineage>
</organism>
<dbReference type="InterPro" id="IPR012337">
    <property type="entry name" value="RNaseH-like_sf"/>
</dbReference>
<comment type="caution">
    <text evidence="4">The sequence shown here is derived from an EMBL/GenBank/DDBJ whole genome shotgun (WGS) entry which is preliminary data.</text>
</comment>
<comment type="subunit">
    <text evidence="2">DNA polymerase III contains a core (composed of alpha, epsilon and theta chains) that associates with a tau subunit. This core dimerizes to form the POLIII' complex. PolIII' associates with the gamma complex (composed of gamma, delta, delta', psi and chi chains) and with the beta chain to form the complete DNA polymerase III complex.</text>
</comment>
<accession>A0A8G2BN40</accession>
<dbReference type="GO" id="GO:0003676">
    <property type="term" value="F:nucleic acid binding"/>
    <property type="evidence" value="ECO:0007669"/>
    <property type="project" value="InterPro"/>
</dbReference>
<dbReference type="PANTHER" id="PTHR30231:SF37">
    <property type="entry name" value="EXODEOXYRIBONUCLEASE 10"/>
    <property type="match status" value="1"/>
</dbReference>
<dbReference type="RefSeq" id="WP_093154595.1">
    <property type="nucleotide sequence ID" value="NZ_FNBW01000026.1"/>
</dbReference>
<dbReference type="InterPro" id="IPR036397">
    <property type="entry name" value="RNaseH_sf"/>
</dbReference>